<keyword evidence="3" id="KW-1185">Reference proteome</keyword>
<evidence type="ECO:0000259" key="1">
    <source>
        <dbReference type="Pfam" id="PF06568"/>
    </source>
</evidence>
<organism evidence="2 3">
    <name type="scientific">Metapseudomonas furukawaii</name>
    <name type="common">Pseudomonas furukawaii</name>
    <dbReference type="NCBI Taxonomy" id="1149133"/>
    <lineage>
        <taxon>Bacteria</taxon>
        <taxon>Pseudomonadati</taxon>
        <taxon>Pseudomonadota</taxon>
        <taxon>Gammaproteobacteria</taxon>
        <taxon>Pseudomonadales</taxon>
        <taxon>Pseudomonadaceae</taxon>
        <taxon>Metapseudomonas</taxon>
    </lineage>
</organism>
<protein>
    <recommendedName>
        <fullName evidence="1">YjiS-like domain-containing protein</fullName>
    </recommendedName>
</protein>
<dbReference type="Proteomes" id="UP000218554">
    <property type="component" value="Chromosome"/>
</dbReference>
<sequence>MMKRQRGFIGTLQQPRFENPSSRERWLTGIWMQIRRWEQLARERNQLASMSDDMLKDIGLNRADAVTESERPFWDDPLKK</sequence>
<dbReference type="Pfam" id="PF06568">
    <property type="entry name" value="YjiS-like"/>
    <property type="match status" value="1"/>
</dbReference>
<reference evidence="2 3" key="2">
    <citation type="journal article" date="2017" name="Int. J. Syst. Evol. Microbiol.">
        <title>Pseudomonas furukawaii sp. nov., a polychlorinated biphenyl-degrading bacterium isolated from biphenyl-contaminated soil in Japan.</title>
        <authorList>
            <person name="Kimura N."/>
            <person name="Watanabe T."/>
            <person name="Suenaga H."/>
            <person name="Fujihara H."/>
            <person name="Futagami T."/>
            <person name="Goto M."/>
            <person name="Hanada S."/>
            <person name="Hirose J."/>
        </authorList>
    </citation>
    <scope>NUCLEOTIDE SEQUENCE [LARGE SCALE GENOMIC DNA]</scope>
    <source>
        <strain evidence="3">DSM 10086 / NBRC 110670 / KF707</strain>
    </source>
</reference>
<evidence type="ECO:0000313" key="2">
    <source>
        <dbReference type="EMBL" id="BAU74033.1"/>
    </source>
</evidence>
<feature type="domain" description="YjiS-like" evidence="1">
    <location>
        <begin position="33"/>
        <end position="65"/>
    </location>
</feature>
<dbReference type="KEGG" id="pfuw:KF707C_23450"/>
<reference evidence="3" key="1">
    <citation type="submission" date="2015-05" db="EMBL/GenBank/DDBJ databases">
        <title>Draft genome sequencing of a biphenyl-degrading bacterium, Pseudomonas balearica KF707 (=NBRC110670).</title>
        <authorList>
            <person name="Kimura N."/>
            <person name="Hirose J."/>
            <person name="Watanabe T."/>
            <person name="Suenaga H."/>
            <person name="Fujihara H."/>
            <person name="Noguchi M."/>
            <person name="Hashimoto M."/>
            <person name="Shimodaira J."/>
            <person name="Tsuchikane K."/>
            <person name="Hosoyama A."/>
            <person name="Yamazoe A."/>
            <person name="Fujita N."/>
            <person name="Furukawa K."/>
        </authorList>
    </citation>
    <scope>NUCLEOTIDE SEQUENCE [LARGE SCALE GENOMIC DNA]</scope>
    <source>
        <strain evidence="3">DSM 10086 / NBRC 110670 / KF707</strain>
    </source>
</reference>
<accession>A0AAD1BZB6</accession>
<proteinExistence type="predicted"/>
<dbReference type="EMBL" id="AP014862">
    <property type="protein sequence ID" value="BAU74033.1"/>
    <property type="molecule type" value="Genomic_DNA"/>
</dbReference>
<evidence type="ECO:0000313" key="3">
    <source>
        <dbReference type="Proteomes" id="UP000218554"/>
    </source>
</evidence>
<name>A0AAD1BZB6_METFU</name>
<gene>
    <name evidence="2" type="ORF">KF707C_23450</name>
</gene>
<dbReference type="InterPro" id="IPR009506">
    <property type="entry name" value="YjiS-like"/>
</dbReference>
<dbReference type="AlphaFoldDB" id="A0AAD1BZB6"/>